<proteinExistence type="predicted"/>
<dbReference type="Gene3D" id="1.10.533.10">
    <property type="entry name" value="Death Domain, Fas"/>
    <property type="match status" value="1"/>
</dbReference>
<dbReference type="InterPro" id="IPR004020">
    <property type="entry name" value="DAPIN"/>
</dbReference>
<sequence length="234" mass="26139">MKKEEEEEDGAESVISSCVSMKSDWSNDLPPEFSNEPGPSDTNVTGLPLRLQKMRIVEEEEDGAESVISSCLSMKSDRSKDRDPPTFSNEPGPSDTKERAVSVEEQSASPGDSSCPQCAERSRTRPGLQTDSQTSTVQSKTEDLMRKRDLLNILDDLTDNEFKAFKWSLMYVKLGDIEPIKKNQLEKAERRDVVDLMVQKYELAGAVEVMKSVLKKINRNDLVKKLSNISSGSE</sequence>
<feature type="domain" description="Pyrin" evidence="3">
    <location>
        <begin position="150"/>
        <end position="232"/>
    </location>
</feature>
<evidence type="ECO:0000256" key="1">
    <source>
        <dbReference type="SAM" id="MobiDB-lite"/>
    </source>
</evidence>
<protein>
    <submittedName>
        <fullName evidence="4">NACHT, LRR and PYD domains-containing protein 12-like</fullName>
    </submittedName>
</protein>
<feature type="compositionally biased region" description="Polar residues" evidence="1">
    <location>
        <begin position="104"/>
        <end position="116"/>
    </location>
</feature>
<feature type="compositionally biased region" description="Basic and acidic residues" evidence="1">
    <location>
        <begin position="75"/>
        <end position="84"/>
    </location>
</feature>
<feature type="domain" description="DED" evidence="2">
    <location>
        <begin position="145"/>
        <end position="228"/>
    </location>
</feature>
<evidence type="ECO:0000313" key="4">
    <source>
        <dbReference type="EMBL" id="CAK6974062.1"/>
    </source>
</evidence>
<dbReference type="CDD" id="cd08321">
    <property type="entry name" value="Pyrin_ASC-like"/>
    <property type="match status" value="1"/>
</dbReference>
<evidence type="ECO:0000313" key="5">
    <source>
        <dbReference type="Proteomes" id="UP001314229"/>
    </source>
</evidence>
<dbReference type="InterPro" id="IPR011029">
    <property type="entry name" value="DEATH-like_dom_sf"/>
</dbReference>
<dbReference type="SUPFAM" id="SSF47986">
    <property type="entry name" value="DEATH domain"/>
    <property type="match status" value="1"/>
</dbReference>
<evidence type="ECO:0000259" key="3">
    <source>
        <dbReference type="PROSITE" id="PS50824"/>
    </source>
</evidence>
<gene>
    <name evidence="4" type="ORF">FSCOSCO3_A012772</name>
</gene>
<dbReference type="PROSITE" id="PS50824">
    <property type="entry name" value="DAPIN"/>
    <property type="match status" value="1"/>
</dbReference>
<name>A0AAV1PQ01_SCOSC</name>
<keyword evidence="5" id="KW-1185">Reference proteome</keyword>
<dbReference type="InterPro" id="IPR001875">
    <property type="entry name" value="DED_dom"/>
</dbReference>
<dbReference type="AlphaFoldDB" id="A0AAV1PQ01"/>
<feature type="compositionally biased region" description="Polar residues" evidence="1">
    <location>
        <begin position="14"/>
        <end position="26"/>
    </location>
</feature>
<dbReference type="EMBL" id="CAWUFR010000246">
    <property type="protein sequence ID" value="CAK6974062.1"/>
    <property type="molecule type" value="Genomic_DNA"/>
</dbReference>
<evidence type="ECO:0000259" key="2">
    <source>
        <dbReference type="PROSITE" id="PS50168"/>
    </source>
</evidence>
<organism evidence="4 5">
    <name type="scientific">Scomber scombrus</name>
    <name type="common">Atlantic mackerel</name>
    <name type="synonym">Scomber vernalis</name>
    <dbReference type="NCBI Taxonomy" id="13677"/>
    <lineage>
        <taxon>Eukaryota</taxon>
        <taxon>Metazoa</taxon>
        <taxon>Chordata</taxon>
        <taxon>Craniata</taxon>
        <taxon>Vertebrata</taxon>
        <taxon>Euteleostomi</taxon>
        <taxon>Actinopterygii</taxon>
        <taxon>Neopterygii</taxon>
        <taxon>Teleostei</taxon>
        <taxon>Neoteleostei</taxon>
        <taxon>Acanthomorphata</taxon>
        <taxon>Pelagiaria</taxon>
        <taxon>Scombriformes</taxon>
        <taxon>Scombridae</taxon>
        <taxon>Scomber</taxon>
    </lineage>
</organism>
<reference evidence="4 5" key="1">
    <citation type="submission" date="2024-01" db="EMBL/GenBank/DDBJ databases">
        <authorList>
            <person name="Alioto T."/>
            <person name="Alioto T."/>
            <person name="Gomez Garrido J."/>
        </authorList>
    </citation>
    <scope>NUCLEOTIDE SEQUENCE [LARGE SCALE GENOMIC DNA]</scope>
</reference>
<dbReference type="SMART" id="SM01289">
    <property type="entry name" value="PYRIN"/>
    <property type="match status" value="1"/>
</dbReference>
<comment type="caution">
    <text evidence="4">The sequence shown here is derived from an EMBL/GenBank/DDBJ whole genome shotgun (WGS) entry which is preliminary data.</text>
</comment>
<dbReference type="GO" id="GO:0042981">
    <property type="term" value="P:regulation of apoptotic process"/>
    <property type="evidence" value="ECO:0007669"/>
    <property type="project" value="InterPro"/>
</dbReference>
<dbReference type="Pfam" id="PF02758">
    <property type="entry name" value="PYRIN"/>
    <property type="match status" value="1"/>
</dbReference>
<dbReference type="PROSITE" id="PS50168">
    <property type="entry name" value="DED"/>
    <property type="match status" value="1"/>
</dbReference>
<dbReference type="Proteomes" id="UP001314229">
    <property type="component" value="Unassembled WGS sequence"/>
</dbReference>
<feature type="compositionally biased region" description="Polar residues" evidence="1">
    <location>
        <begin position="127"/>
        <end position="139"/>
    </location>
</feature>
<feature type="non-terminal residue" evidence="4">
    <location>
        <position position="234"/>
    </location>
</feature>
<feature type="region of interest" description="Disordered" evidence="1">
    <location>
        <begin position="1"/>
        <end position="142"/>
    </location>
</feature>
<accession>A0AAV1PQ01</accession>
<feature type="compositionally biased region" description="Acidic residues" evidence="1">
    <location>
        <begin position="1"/>
        <end position="11"/>
    </location>
</feature>